<dbReference type="PANTHER" id="PTHR10634:SF149">
    <property type="entry name" value="AN1-TYPE DOMAIN-CONTAINING PROTEIN-RELATED"/>
    <property type="match status" value="1"/>
</dbReference>
<keyword evidence="10" id="KW-1185">Reference proteome</keyword>
<dbReference type="InterPro" id="IPR035896">
    <property type="entry name" value="AN1-like_Znf"/>
</dbReference>
<proteinExistence type="predicted"/>
<gene>
    <name evidence="9" type="ORF">B5M09_006917</name>
    <name evidence="8" type="ORF">H257_16131</name>
</gene>
<keyword evidence="3" id="KW-0862">Zinc</keyword>
<evidence type="ECO:0000256" key="5">
    <source>
        <dbReference type="SAM" id="MobiDB-lite"/>
    </source>
</evidence>
<evidence type="ECO:0000256" key="4">
    <source>
        <dbReference type="PROSITE-ProRule" id="PRU00449"/>
    </source>
</evidence>
<dbReference type="InterPro" id="IPR002653">
    <property type="entry name" value="Znf_A20"/>
</dbReference>
<feature type="domain" description="A20-type" evidence="6">
    <location>
        <begin position="8"/>
        <end position="42"/>
    </location>
</feature>
<evidence type="ECO:0000313" key="8">
    <source>
        <dbReference type="EMBL" id="ETV67775.1"/>
    </source>
</evidence>
<dbReference type="RefSeq" id="XP_009842768.1">
    <property type="nucleotide sequence ID" value="XM_009844466.1"/>
</dbReference>
<dbReference type="SMART" id="SM00259">
    <property type="entry name" value="ZnF_A20"/>
    <property type="match status" value="1"/>
</dbReference>
<dbReference type="Gene3D" id="4.10.1110.10">
    <property type="entry name" value="AN1-like Zinc finger"/>
    <property type="match status" value="1"/>
</dbReference>
<dbReference type="InterPro" id="IPR050652">
    <property type="entry name" value="AN1_A20_ZnFinger"/>
</dbReference>
<dbReference type="PROSITE" id="PS51039">
    <property type="entry name" value="ZF_AN1"/>
    <property type="match status" value="1"/>
</dbReference>
<sequence>MQQQGDSSSDAPLCSSGCGFFGNPACHGMCSVCWKKGSPKAPLDASAEQVSEPDAVVPPTTAETTEPAAATEEGAEKLPVQTNKARCWACNKKVGLTGIECRCGYVYCGTHRYADQHECSFDHKAADMAELAKRNPGGGHFNKVDKL</sequence>
<feature type="compositionally biased region" description="Low complexity" evidence="5">
    <location>
        <begin position="58"/>
        <end position="72"/>
    </location>
</feature>
<evidence type="ECO:0000256" key="3">
    <source>
        <dbReference type="ARBA" id="ARBA00022833"/>
    </source>
</evidence>
<name>W4FJW1_APHAT</name>
<dbReference type="InterPro" id="IPR000058">
    <property type="entry name" value="Znf_AN1"/>
</dbReference>
<dbReference type="VEuPathDB" id="FungiDB:H257_16131"/>
<feature type="region of interest" description="Disordered" evidence="5">
    <location>
        <begin position="38"/>
        <end position="77"/>
    </location>
</feature>
<organism evidence="8">
    <name type="scientific">Aphanomyces astaci</name>
    <name type="common">Crayfish plague agent</name>
    <dbReference type="NCBI Taxonomy" id="112090"/>
    <lineage>
        <taxon>Eukaryota</taxon>
        <taxon>Sar</taxon>
        <taxon>Stramenopiles</taxon>
        <taxon>Oomycota</taxon>
        <taxon>Saprolegniomycetes</taxon>
        <taxon>Saprolegniales</taxon>
        <taxon>Verrucalvaceae</taxon>
        <taxon>Aphanomyces</taxon>
    </lineage>
</organism>
<dbReference type="EMBL" id="KI913193">
    <property type="protein sequence ID" value="ETV67775.1"/>
    <property type="molecule type" value="Genomic_DNA"/>
</dbReference>
<reference evidence="9 10" key="2">
    <citation type="submission" date="2018-07" db="EMBL/GenBank/DDBJ databases">
        <title>Annotation of Aphanomyces astaci genome assembly.</title>
        <authorList>
            <person name="Studholme D.J."/>
        </authorList>
    </citation>
    <scope>NUCLEOTIDE SEQUENCE [LARGE SCALE GENOMIC DNA]</scope>
    <source>
        <strain evidence="9">Pc</strain>
    </source>
</reference>
<dbReference type="SUPFAM" id="SSF118310">
    <property type="entry name" value="AN1-like Zinc finger"/>
    <property type="match status" value="1"/>
</dbReference>
<keyword evidence="2 4" id="KW-0863">Zinc-finger</keyword>
<dbReference type="GeneID" id="20818127"/>
<evidence type="ECO:0000313" key="9">
    <source>
        <dbReference type="EMBL" id="RQM27493.1"/>
    </source>
</evidence>
<dbReference type="Proteomes" id="UP000284702">
    <property type="component" value="Unassembled WGS sequence"/>
</dbReference>
<dbReference type="OrthoDB" id="428577at2759"/>
<dbReference type="EMBL" id="MZMZ02002056">
    <property type="protein sequence ID" value="RQM27493.1"/>
    <property type="molecule type" value="Genomic_DNA"/>
</dbReference>
<dbReference type="PROSITE" id="PS51036">
    <property type="entry name" value="ZF_A20"/>
    <property type="match status" value="1"/>
</dbReference>
<dbReference type="Gene3D" id="1.20.5.4770">
    <property type="match status" value="1"/>
</dbReference>
<evidence type="ECO:0000256" key="1">
    <source>
        <dbReference type="ARBA" id="ARBA00022723"/>
    </source>
</evidence>
<keyword evidence="1" id="KW-0479">Metal-binding</keyword>
<dbReference type="Pfam" id="PF01428">
    <property type="entry name" value="zf-AN1"/>
    <property type="match status" value="1"/>
</dbReference>
<evidence type="ECO:0000259" key="7">
    <source>
        <dbReference type="PROSITE" id="PS51039"/>
    </source>
</evidence>
<dbReference type="GO" id="GO:0008270">
    <property type="term" value="F:zinc ion binding"/>
    <property type="evidence" value="ECO:0007669"/>
    <property type="project" value="UniProtKB-KW"/>
</dbReference>
<dbReference type="PANTHER" id="PTHR10634">
    <property type="entry name" value="AN1-TYPE ZINC FINGER PROTEIN"/>
    <property type="match status" value="1"/>
</dbReference>
<dbReference type="GO" id="GO:0003677">
    <property type="term" value="F:DNA binding"/>
    <property type="evidence" value="ECO:0007669"/>
    <property type="project" value="InterPro"/>
</dbReference>
<evidence type="ECO:0000256" key="2">
    <source>
        <dbReference type="ARBA" id="ARBA00022771"/>
    </source>
</evidence>
<dbReference type="STRING" id="112090.W4FJW1"/>
<dbReference type="SUPFAM" id="SSF57716">
    <property type="entry name" value="Glucocorticoid receptor-like (DNA-binding domain)"/>
    <property type="match status" value="1"/>
</dbReference>
<dbReference type="SMART" id="SM00154">
    <property type="entry name" value="ZnF_AN1"/>
    <property type="match status" value="1"/>
</dbReference>
<dbReference type="AlphaFoldDB" id="W4FJW1"/>
<evidence type="ECO:0000259" key="6">
    <source>
        <dbReference type="PROSITE" id="PS51036"/>
    </source>
</evidence>
<evidence type="ECO:0000313" key="10">
    <source>
        <dbReference type="Proteomes" id="UP000284702"/>
    </source>
</evidence>
<dbReference type="Pfam" id="PF01754">
    <property type="entry name" value="zf-A20"/>
    <property type="match status" value="1"/>
</dbReference>
<protein>
    <recommendedName>
        <fullName evidence="11">AN1-type domain-containing protein</fullName>
    </recommendedName>
</protein>
<feature type="domain" description="AN1-type" evidence="7">
    <location>
        <begin position="81"/>
        <end position="127"/>
    </location>
</feature>
<reference evidence="8" key="1">
    <citation type="submission" date="2013-12" db="EMBL/GenBank/DDBJ databases">
        <title>The Genome Sequence of Aphanomyces astaci APO3.</title>
        <authorList>
            <consortium name="The Broad Institute Genomics Platform"/>
            <person name="Russ C."/>
            <person name="Tyler B."/>
            <person name="van West P."/>
            <person name="Dieguez-Uribeondo J."/>
            <person name="Young S.K."/>
            <person name="Zeng Q."/>
            <person name="Gargeya S."/>
            <person name="Fitzgerald M."/>
            <person name="Abouelleil A."/>
            <person name="Alvarado L."/>
            <person name="Chapman S.B."/>
            <person name="Gainer-Dewar J."/>
            <person name="Goldberg J."/>
            <person name="Griggs A."/>
            <person name="Gujja S."/>
            <person name="Hansen M."/>
            <person name="Howarth C."/>
            <person name="Imamovic A."/>
            <person name="Ireland A."/>
            <person name="Larimer J."/>
            <person name="McCowan C."/>
            <person name="Murphy C."/>
            <person name="Pearson M."/>
            <person name="Poon T.W."/>
            <person name="Priest M."/>
            <person name="Roberts A."/>
            <person name="Saif S."/>
            <person name="Shea T."/>
            <person name="Sykes S."/>
            <person name="Wortman J."/>
            <person name="Nusbaum C."/>
            <person name="Birren B."/>
        </authorList>
    </citation>
    <scope>NUCLEOTIDE SEQUENCE [LARGE SCALE GENOMIC DNA]</scope>
    <source>
        <strain evidence="8">APO3</strain>
    </source>
</reference>
<accession>W4FJW1</accession>
<evidence type="ECO:0008006" key="11">
    <source>
        <dbReference type="Google" id="ProtNLM"/>
    </source>
</evidence>